<feature type="transmembrane region" description="Helical" evidence="8">
    <location>
        <begin position="205"/>
        <end position="230"/>
    </location>
</feature>
<evidence type="ECO:0000256" key="2">
    <source>
        <dbReference type="ARBA" id="ARBA00008574"/>
    </source>
</evidence>
<keyword evidence="6 8" id="KW-0472">Membrane</keyword>
<evidence type="ECO:0000313" key="10">
    <source>
        <dbReference type="EMBL" id="GAA0178851.1"/>
    </source>
</evidence>
<evidence type="ECO:0000256" key="1">
    <source>
        <dbReference type="ARBA" id="ARBA00004127"/>
    </source>
</evidence>
<dbReference type="Proteomes" id="UP001454036">
    <property type="component" value="Unassembled WGS sequence"/>
</dbReference>
<comment type="similarity">
    <text evidence="2 8">Belongs to the DHHC palmitoyltransferase family.</text>
</comment>
<organism evidence="10 11">
    <name type="scientific">Lithospermum erythrorhizon</name>
    <name type="common">Purple gromwell</name>
    <name type="synonym">Lithospermum officinale var. erythrorhizon</name>
    <dbReference type="NCBI Taxonomy" id="34254"/>
    <lineage>
        <taxon>Eukaryota</taxon>
        <taxon>Viridiplantae</taxon>
        <taxon>Streptophyta</taxon>
        <taxon>Embryophyta</taxon>
        <taxon>Tracheophyta</taxon>
        <taxon>Spermatophyta</taxon>
        <taxon>Magnoliopsida</taxon>
        <taxon>eudicotyledons</taxon>
        <taxon>Gunneridae</taxon>
        <taxon>Pentapetalae</taxon>
        <taxon>asterids</taxon>
        <taxon>lamiids</taxon>
        <taxon>Boraginales</taxon>
        <taxon>Boraginaceae</taxon>
        <taxon>Boraginoideae</taxon>
        <taxon>Lithospermeae</taxon>
        <taxon>Lithospermum</taxon>
    </lineage>
</organism>
<comment type="caution">
    <text evidence="10">The sequence shown here is derived from an EMBL/GenBank/DDBJ whole genome shotgun (WGS) entry which is preliminary data.</text>
</comment>
<evidence type="ECO:0000259" key="9">
    <source>
        <dbReference type="Pfam" id="PF01529"/>
    </source>
</evidence>
<name>A0AAV3RPQ0_LITER</name>
<evidence type="ECO:0000313" key="11">
    <source>
        <dbReference type="Proteomes" id="UP001454036"/>
    </source>
</evidence>
<dbReference type="PROSITE" id="PS50216">
    <property type="entry name" value="DHHC"/>
    <property type="match status" value="1"/>
</dbReference>
<dbReference type="GO" id="GO:0012505">
    <property type="term" value="C:endomembrane system"/>
    <property type="evidence" value="ECO:0007669"/>
    <property type="project" value="UniProtKB-SubCell"/>
</dbReference>
<feature type="domain" description="Palmitoyltransferase DHHC" evidence="9">
    <location>
        <begin position="159"/>
        <end position="308"/>
    </location>
</feature>
<feature type="transmembrane region" description="Helical" evidence="8">
    <location>
        <begin position="79"/>
        <end position="100"/>
    </location>
</feature>
<evidence type="ECO:0000256" key="5">
    <source>
        <dbReference type="ARBA" id="ARBA00022989"/>
    </source>
</evidence>
<gene>
    <name evidence="10" type="ORF">LIER_29891</name>
</gene>
<comment type="domain">
    <text evidence="8">The DHHC domain is required for palmitoyltransferase activity.</text>
</comment>
<keyword evidence="5 8" id="KW-1133">Transmembrane helix</keyword>
<comment type="subcellular location">
    <subcellularLocation>
        <location evidence="1">Endomembrane system</location>
        <topology evidence="1">Multi-pass membrane protein</topology>
    </subcellularLocation>
</comment>
<evidence type="ECO:0000256" key="6">
    <source>
        <dbReference type="ARBA" id="ARBA00023136"/>
    </source>
</evidence>
<dbReference type="Pfam" id="PF01529">
    <property type="entry name" value="DHHC"/>
    <property type="match status" value="1"/>
</dbReference>
<feature type="transmembrane region" description="Helical" evidence="8">
    <location>
        <begin position="112"/>
        <end position="134"/>
    </location>
</feature>
<keyword evidence="4 8" id="KW-0812">Transmembrane</keyword>
<evidence type="ECO:0000256" key="8">
    <source>
        <dbReference type="RuleBase" id="RU079119"/>
    </source>
</evidence>
<accession>A0AAV3RPQ0</accession>
<keyword evidence="11" id="KW-1185">Reference proteome</keyword>
<evidence type="ECO:0000256" key="3">
    <source>
        <dbReference type="ARBA" id="ARBA00022679"/>
    </source>
</evidence>
<keyword evidence="3 8" id="KW-0808">Transferase</keyword>
<dbReference type="AlphaFoldDB" id="A0AAV3RPQ0"/>
<evidence type="ECO:0000256" key="7">
    <source>
        <dbReference type="ARBA" id="ARBA00023315"/>
    </source>
</evidence>
<keyword evidence="7 8" id="KW-0012">Acyltransferase</keyword>
<comment type="catalytic activity">
    <reaction evidence="8">
        <text>L-cysteinyl-[protein] + hexadecanoyl-CoA = S-hexadecanoyl-L-cysteinyl-[protein] + CoA</text>
        <dbReference type="Rhea" id="RHEA:36683"/>
        <dbReference type="Rhea" id="RHEA-COMP:10131"/>
        <dbReference type="Rhea" id="RHEA-COMP:11032"/>
        <dbReference type="ChEBI" id="CHEBI:29950"/>
        <dbReference type="ChEBI" id="CHEBI:57287"/>
        <dbReference type="ChEBI" id="CHEBI:57379"/>
        <dbReference type="ChEBI" id="CHEBI:74151"/>
        <dbReference type="EC" id="2.3.1.225"/>
    </reaction>
</comment>
<feature type="transmembrane region" description="Helical" evidence="8">
    <location>
        <begin position="276"/>
        <end position="295"/>
    </location>
</feature>
<dbReference type="GO" id="GO:0019706">
    <property type="term" value="F:protein-cysteine S-palmitoyltransferase activity"/>
    <property type="evidence" value="ECO:0007669"/>
    <property type="project" value="UniProtKB-EC"/>
</dbReference>
<dbReference type="EC" id="2.3.1.225" evidence="8"/>
<proteinExistence type="inferred from homology"/>
<sequence length="353" mass="40284">MDLSNISTNPSDPPSFQDDHQITFEDEDHEATCWGCGLRLVISPYAPVFKCGWCGAITNHKVTQYDYNIFWWRRFRDRCFVGVLILFILFIICGGIWAVFPVVFSTSYIYGFVHFNIAVILIVSTVSFFSLAAFTSAGSPPNIEWGSYPAVGKGGLRNYTFCNYCSKPKSPRTHHCRSCGKCVLDMDHHCPFIGNCVGADNHRHFIIFLISAILSNIYVTIMSAYTAHLIWPPVRDVPISMVKMFGNYNMAFRVVKDLFISFLSSMVFLPARGLVLIYLFIASISVEMGLSVLLWQQLSYIYEGKTYLGHLTASENEDIGEKDCQNLNRFFGCSYTMTRYFPSFWNSRKRHAR</sequence>
<dbReference type="EMBL" id="BAABME010010452">
    <property type="protein sequence ID" value="GAA0178851.1"/>
    <property type="molecule type" value="Genomic_DNA"/>
</dbReference>
<dbReference type="PANTHER" id="PTHR12246">
    <property type="entry name" value="PALMITOYLTRANSFERASE ZDHHC16"/>
    <property type="match status" value="1"/>
</dbReference>
<reference evidence="10 11" key="1">
    <citation type="submission" date="2024-01" db="EMBL/GenBank/DDBJ databases">
        <title>The complete chloroplast genome sequence of Lithospermum erythrorhizon: insights into the phylogenetic relationship among Boraginaceae species and the maternal lineages of purple gromwells.</title>
        <authorList>
            <person name="Okada T."/>
            <person name="Watanabe K."/>
        </authorList>
    </citation>
    <scope>NUCLEOTIDE SEQUENCE [LARGE SCALE GENOMIC DNA]</scope>
</reference>
<evidence type="ECO:0000256" key="4">
    <source>
        <dbReference type="ARBA" id="ARBA00022692"/>
    </source>
</evidence>
<dbReference type="InterPro" id="IPR001594">
    <property type="entry name" value="Palmitoyltrfase_DHHC"/>
</dbReference>
<protein>
    <recommendedName>
        <fullName evidence="8">S-acyltransferase</fullName>
        <ecNumber evidence="8">2.3.1.225</ecNumber>
    </recommendedName>
    <alternativeName>
        <fullName evidence="8">Palmitoyltransferase</fullName>
    </alternativeName>
</protein>
<dbReference type="InterPro" id="IPR039859">
    <property type="entry name" value="PFA4/ZDH16/20/ERF2-like"/>
</dbReference>